<dbReference type="Pfam" id="PF00593">
    <property type="entry name" value="TonB_dep_Rec_b-barrel"/>
    <property type="match status" value="1"/>
</dbReference>
<dbReference type="PANTHER" id="PTHR30069">
    <property type="entry name" value="TONB-DEPENDENT OUTER MEMBRANE RECEPTOR"/>
    <property type="match status" value="1"/>
</dbReference>
<keyword evidence="15" id="KW-1185">Reference proteome</keyword>
<name>A0A7X4LLP3_9VIBR</name>
<dbReference type="InterPro" id="IPR037066">
    <property type="entry name" value="Plug_dom_sf"/>
</dbReference>
<comment type="subcellular location">
    <subcellularLocation>
        <location evidence="1 9">Cell outer membrane</location>
        <topology evidence="1 9">Multi-pass membrane protein</topology>
    </subcellularLocation>
</comment>
<keyword evidence="3 9" id="KW-0813">Transport</keyword>
<keyword evidence="14" id="KW-0675">Receptor</keyword>
<evidence type="ECO:0000256" key="8">
    <source>
        <dbReference type="ARBA" id="ARBA00023237"/>
    </source>
</evidence>
<dbReference type="AlphaFoldDB" id="A0A7X4LLP3"/>
<dbReference type="InterPro" id="IPR012910">
    <property type="entry name" value="Plug_dom"/>
</dbReference>
<evidence type="ECO:0000256" key="3">
    <source>
        <dbReference type="ARBA" id="ARBA00022448"/>
    </source>
</evidence>
<dbReference type="GO" id="GO:0009279">
    <property type="term" value="C:cell outer membrane"/>
    <property type="evidence" value="ECO:0007669"/>
    <property type="project" value="UniProtKB-SubCell"/>
</dbReference>
<keyword evidence="7 9" id="KW-0472">Membrane</keyword>
<evidence type="ECO:0000256" key="2">
    <source>
        <dbReference type="ARBA" id="ARBA00009810"/>
    </source>
</evidence>
<keyword evidence="6 10" id="KW-0798">TonB box</keyword>
<protein>
    <submittedName>
        <fullName evidence="14">TonB-dependent receptor</fullName>
    </submittedName>
</protein>
<reference evidence="14 15" key="1">
    <citation type="submission" date="2019-10" db="EMBL/GenBank/DDBJ databases">
        <title>Vibrio sp. nov. isolated from a shrimp pond.</title>
        <authorList>
            <person name="Gomez-Gil B."/>
            <person name="Enciso-Ibarra J."/>
            <person name="Enciso-Ibarra K."/>
            <person name="Bolan-Mejia C."/>
        </authorList>
    </citation>
    <scope>NUCLEOTIDE SEQUENCE [LARGE SCALE GENOMIC DNA]</scope>
    <source>
        <strain evidence="14 15">CAIM 722</strain>
    </source>
</reference>
<keyword evidence="4 9" id="KW-1134">Transmembrane beta strand</keyword>
<dbReference type="PANTHER" id="PTHR30069:SF41">
    <property type="entry name" value="HEME_HEMOPEXIN UTILIZATION PROTEIN C"/>
    <property type="match status" value="1"/>
</dbReference>
<feature type="chain" id="PRO_5030743201" evidence="11">
    <location>
        <begin position="30"/>
        <end position="654"/>
    </location>
</feature>
<dbReference type="EMBL" id="WEKT01000019">
    <property type="protein sequence ID" value="MZI93856.1"/>
    <property type="molecule type" value="Genomic_DNA"/>
</dbReference>
<keyword evidence="8 9" id="KW-0998">Cell outer membrane</keyword>
<dbReference type="Gene3D" id="2.40.170.20">
    <property type="entry name" value="TonB-dependent receptor, beta-barrel domain"/>
    <property type="match status" value="1"/>
</dbReference>
<evidence type="ECO:0000259" key="12">
    <source>
        <dbReference type="Pfam" id="PF00593"/>
    </source>
</evidence>
<feature type="domain" description="TonB-dependent receptor plug" evidence="13">
    <location>
        <begin position="59"/>
        <end position="150"/>
    </location>
</feature>
<evidence type="ECO:0000256" key="7">
    <source>
        <dbReference type="ARBA" id="ARBA00023136"/>
    </source>
</evidence>
<evidence type="ECO:0000256" key="5">
    <source>
        <dbReference type="ARBA" id="ARBA00022692"/>
    </source>
</evidence>
<keyword evidence="11" id="KW-0732">Signal</keyword>
<evidence type="ECO:0000256" key="11">
    <source>
        <dbReference type="SAM" id="SignalP"/>
    </source>
</evidence>
<dbReference type="PROSITE" id="PS52016">
    <property type="entry name" value="TONB_DEPENDENT_REC_3"/>
    <property type="match status" value="1"/>
</dbReference>
<comment type="caution">
    <text evidence="14">The sequence shown here is derived from an EMBL/GenBank/DDBJ whole genome shotgun (WGS) entry which is preliminary data.</text>
</comment>
<evidence type="ECO:0000313" key="14">
    <source>
        <dbReference type="EMBL" id="MZI93856.1"/>
    </source>
</evidence>
<dbReference type="RefSeq" id="WP_161155726.1">
    <property type="nucleotide sequence ID" value="NZ_WEKT01000019.1"/>
</dbReference>
<evidence type="ECO:0000256" key="1">
    <source>
        <dbReference type="ARBA" id="ARBA00004571"/>
    </source>
</evidence>
<organism evidence="14 15">
    <name type="scientific">Vibrio eleionomae</name>
    <dbReference type="NCBI Taxonomy" id="2653505"/>
    <lineage>
        <taxon>Bacteria</taxon>
        <taxon>Pseudomonadati</taxon>
        <taxon>Pseudomonadota</taxon>
        <taxon>Gammaproteobacteria</taxon>
        <taxon>Vibrionales</taxon>
        <taxon>Vibrionaceae</taxon>
        <taxon>Vibrio</taxon>
    </lineage>
</organism>
<dbReference type="SUPFAM" id="SSF56935">
    <property type="entry name" value="Porins"/>
    <property type="match status" value="1"/>
</dbReference>
<feature type="signal peptide" evidence="11">
    <location>
        <begin position="1"/>
        <end position="29"/>
    </location>
</feature>
<evidence type="ECO:0000256" key="9">
    <source>
        <dbReference type="PROSITE-ProRule" id="PRU01360"/>
    </source>
</evidence>
<dbReference type="CDD" id="cd01347">
    <property type="entry name" value="ligand_gated_channel"/>
    <property type="match status" value="1"/>
</dbReference>
<evidence type="ECO:0000256" key="4">
    <source>
        <dbReference type="ARBA" id="ARBA00022452"/>
    </source>
</evidence>
<dbReference type="InterPro" id="IPR000531">
    <property type="entry name" value="Beta-barrel_TonB"/>
</dbReference>
<comment type="similarity">
    <text evidence="2 9 10">Belongs to the TonB-dependent receptor family.</text>
</comment>
<dbReference type="GO" id="GO:0044718">
    <property type="term" value="P:siderophore transmembrane transport"/>
    <property type="evidence" value="ECO:0007669"/>
    <property type="project" value="TreeGrafter"/>
</dbReference>
<dbReference type="Gene3D" id="2.170.130.10">
    <property type="entry name" value="TonB-dependent receptor, plug domain"/>
    <property type="match status" value="1"/>
</dbReference>
<sequence length="654" mass="72819">MHLNSPFIRTPLALAIGSLIASVSFNALAADDAKTSDNDNTQEVVKVWATKISNDSSLLTDDIEAKQADHLSDLLRDQPGIDVGGSHSTVQSLNVRGVDESDLDITIDGVTQANNMFHHTGNLLINADILKAVDIQLGTNSVLTNGLSGGVAFETKDAKDLLRPGEKFGARLHGNYGSNDYFASSVTLYSQLNDQFDAMAYYTLTDKNNPDNGDGDTIEGNEGKIKDGVIKLGWDINDTNRVELSYDKYKDKGDYYLRSNFGSSFNVARGTATQEIEYTRETMSLAYEIDHGDALNLRSTFYNNKIEYAPSSTSSGISEHTGFKVLAESNLTLAEMNHDLRYGLDGNHQTSYKDSSTSTGQKDRANSFAMYAEDDIQLAEGFYLKPGVRFNYYNVDMYSTDSVEGLDKTYQHFTFGLASRYLLNDQWTVKASSTQLFKGPELRESFVKGNTSIDQDVKAETGLNNEVGVAFQDNDLFWMDRVGFSTNLFRTHIKNYIQDWASGKGEYTNDGDYTIHGFESELSARKGNLSARLTYSHSNSRNDETGESLLYEVGDSISFGLNYLIPEYDLTVNWTTMMSLDLKPDTDDDTFKEGYDVHDISVTWMPEQYDRLSVTAGVENIFNELYYSQASYTSGSIKDYEPGRNVKVSVAYTF</sequence>
<proteinExistence type="inferred from homology"/>
<accession>A0A7X4LLP3</accession>
<evidence type="ECO:0000256" key="6">
    <source>
        <dbReference type="ARBA" id="ARBA00023077"/>
    </source>
</evidence>
<keyword evidence="5 9" id="KW-0812">Transmembrane</keyword>
<evidence type="ECO:0000256" key="10">
    <source>
        <dbReference type="RuleBase" id="RU003357"/>
    </source>
</evidence>
<gene>
    <name evidence="14" type="ORF">F9817_11700</name>
</gene>
<evidence type="ECO:0000259" key="13">
    <source>
        <dbReference type="Pfam" id="PF07715"/>
    </source>
</evidence>
<dbReference type="InterPro" id="IPR036942">
    <property type="entry name" value="Beta-barrel_TonB_sf"/>
</dbReference>
<dbReference type="GO" id="GO:0015344">
    <property type="term" value="F:siderophore uptake transmembrane transporter activity"/>
    <property type="evidence" value="ECO:0007669"/>
    <property type="project" value="TreeGrafter"/>
</dbReference>
<dbReference type="Proteomes" id="UP000462621">
    <property type="component" value="Unassembled WGS sequence"/>
</dbReference>
<dbReference type="InterPro" id="IPR039426">
    <property type="entry name" value="TonB-dep_rcpt-like"/>
</dbReference>
<dbReference type="Pfam" id="PF07715">
    <property type="entry name" value="Plug"/>
    <property type="match status" value="1"/>
</dbReference>
<evidence type="ECO:0000313" key="15">
    <source>
        <dbReference type="Proteomes" id="UP000462621"/>
    </source>
</evidence>
<feature type="domain" description="TonB-dependent receptor-like beta-barrel" evidence="12">
    <location>
        <begin position="233"/>
        <end position="621"/>
    </location>
</feature>